<dbReference type="GO" id="GO:0012505">
    <property type="term" value="C:endomembrane system"/>
    <property type="evidence" value="ECO:0007669"/>
    <property type="project" value="UniProtKB-SubCell"/>
</dbReference>
<dbReference type="GO" id="GO:0004366">
    <property type="term" value="F:glycerol-3-phosphate O-acyltransferase activity"/>
    <property type="evidence" value="ECO:0007669"/>
    <property type="project" value="UniProtKB-EC"/>
</dbReference>
<gene>
    <name evidence="11" type="ORF">P689_119184</name>
</gene>
<sequence length="830" mass="99169">MRLYGLYLFKKIYFKIFQILRTFFFKNTLLPEDPVKTFNLNTEDHFLYILPYHSTISLSILQHQCSLSRLSDPFKSIIINGKELPSCLFIKNKEIDDDSFCLDREIISIMLKSYLHPNIIRRRQKIQILFVSIVFHKIFHKKIRGNGFSMKTIMGRLYEILFIILFKRRSWTRIYLISSLQDLFIKSLEDQKSVERTIKAMMMKYFNDVFFTVGPNKFLHYHEIFRKMRLDRSITNLIKKEAEKKMVSVKKIEKYIISLIREMISNTSSKAIYLTDIILKFILEKIYKNIYIYNINDVYKISNTRNIQLIYVPSHKSHMDYLVLSYILYQKGMMVPYIIAGINLKFWPIGFLFKKLGAVFIHRSFKKSEIYIRVFQKCFDHLMLSGRSIEYFIEGGRSRTGLLLSPKTGILSTIIKYILKNHSTCQEIAIIPVHITYDKIIELPDYIKEVKKRSIKKERFLNIFQKALKFYRFKSRFSYINFGDPILLKNSLLRKNDKLGVIHLKNDSIVLNEAIEGMSIEIMTRINDSISVNSVNLCAIVLSYISNTSGIKVETLTSQVKLYLDFLRNVPYSKRVVVPKKNPRKLVKEFFMMQKFQTLISLKEDHTIFLTKDIEMLQYYKNNIIHLFILPSFISKILLVFQKIKIEKIHYEVISILPIMKDELFLNYKIDKVSQYVNDIIEEFVVKKIILINSKNHELCLNKRKTVFVKLFSQIAQEISYKYFILLFFLNSKSNFDLKQIKLWISIFFSYSFRSEDIKNIIHISNRRYFIQLLNILFKNEYLKKEGNIILVCQKTKNLYRTIFNLIPREIYSEMMYFRYFFFKNSKYQE</sequence>
<reference evidence="11 12" key="1">
    <citation type="journal article" date="2014" name="G3 (Bethesda)">
        <title>Genome sequence of Candidatus Riesia pediculischaeffi, endosymbiont of chimpanzee lice, and genomic comparison of recently acquired endosymbionts from human and chimpanzee lice.</title>
        <authorList>
            <person name="Boyd B.M."/>
            <person name="Allen J.M."/>
            <person name="de Crecy-Lagard V."/>
            <person name="Reed D.L."/>
        </authorList>
    </citation>
    <scope>NUCLEOTIDE SEQUENCE [LARGE SCALE GENOMIC DNA]</scope>
    <source>
        <strain evidence="11 12">PTSU</strain>
    </source>
</reference>
<dbReference type="PIRSF" id="PIRSF000437">
    <property type="entry name" value="GPAT_DHAPAT"/>
    <property type="match status" value="1"/>
</dbReference>
<evidence type="ECO:0000256" key="5">
    <source>
        <dbReference type="ARBA" id="ARBA00022516"/>
    </source>
</evidence>
<name>A0A0C1V8P8_9ENTR</name>
<dbReference type="SMART" id="SM00563">
    <property type="entry name" value="PlsC"/>
    <property type="match status" value="1"/>
</dbReference>
<dbReference type="PATRIC" id="fig|1401651.3.peg.210"/>
<dbReference type="AlphaFoldDB" id="A0A0C1V8P8"/>
<dbReference type="UniPathway" id="UPA00557">
    <property type="reaction ID" value="UER00612"/>
</dbReference>
<keyword evidence="8" id="KW-1208">Phospholipid metabolism</keyword>
<dbReference type="GO" id="GO:0006631">
    <property type="term" value="P:fatty acid metabolic process"/>
    <property type="evidence" value="ECO:0007669"/>
    <property type="project" value="TreeGrafter"/>
</dbReference>
<organism evidence="11 12">
    <name type="scientific">Candidatus Riesia pediculischaeffi PTSU</name>
    <dbReference type="NCBI Taxonomy" id="1401651"/>
    <lineage>
        <taxon>Bacteria</taxon>
        <taxon>Pseudomonadati</taxon>
        <taxon>Pseudomonadota</taxon>
        <taxon>Gammaproteobacteria</taxon>
        <taxon>Enterobacterales</taxon>
        <taxon>Enterobacteriaceae</taxon>
        <taxon>Candidatus Riesia</taxon>
    </lineage>
</organism>
<evidence type="ECO:0000256" key="6">
    <source>
        <dbReference type="ARBA" id="ARBA00023098"/>
    </source>
</evidence>
<dbReference type="InterPro" id="IPR022284">
    <property type="entry name" value="GPAT/DHAPAT"/>
</dbReference>
<comment type="subcellular location">
    <subcellularLocation>
        <location evidence="1">Endomembrane system</location>
        <topology evidence="1">Peripheral membrane protein</topology>
    </subcellularLocation>
</comment>
<dbReference type="Pfam" id="PF19277">
    <property type="entry name" value="GPAT_C"/>
    <property type="match status" value="1"/>
</dbReference>
<dbReference type="InterPro" id="IPR002123">
    <property type="entry name" value="Plipid/glycerol_acylTrfase"/>
</dbReference>
<dbReference type="OrthoDB" id="335193at2"/>
<comment type="catalytic activity">
    <reaction evidence="9">
        <text>sn-glycerol 3-phosphate + an acyl-CoA = a 1-acyl-sn-glycero-3-phosphate + CoA</text>
        <dbReference type="Rhea" id="RHEA:15325"/>
        <dbReference type="ChEBI" id="CHEBI:57287"/>
        <dbReference type="ChEBI" id="CHEBI:57597"/>
        <dbReference type="ChEBI" id="CHEBI:57970"/>
        <dbReference type="ChEBI" id="CHEBI:58342"/>
        <dbReference type="EC" id="2.3.1.15"/>
    </reaction>
</comment>
<dbReference type="EC" id="2.3.1.15" evidence="3"/>
<dbReference type="SUPFAM" id="SSF69593">
    <property type="entry name" value="Glycerol-3-phosphate (1)-acyltransferase"/>
    <property type="match status" value="1"/>
</dbReference>
<dbReference type="EMBL" id="AWXV01000002">
    <property type="protein sequence ID" value="KIE64213.1"/>
    <property type="molecule type" value="Genomic_DNA"/>
</dbReference>
<evidence type="ECO:0000256" key="3">
    <source>
        <dbReference type="ARBA" id="ARBA00013113"/>
    </source>
</evidence>
<keyword evidence="6" id="KW-0443">Lipid metabolism</keyword>
<keyword evidence="7" id="KW-0594">Phospholipid biosynthesis</keyword>
<evidence type="ECO:0000256" key="8">
    <source>
        <dbReference type="ARBA" id="ARBA00023264"/>
    </source>
</evidence>
<accession>A0A0C1V8P8</accession>
<evidence type="ECO:0000256" key="9">
    <source>
        <dbReference type="ARBA" id="ARBA00048427"/>
    </source>
</evidence>
<keyword evidence="11" id="KW-0012">Acyltransferase</keyword>
<feature type="domain" description="Phospholipid/glycerol acyltransferase" evidence="10">
    <location>
        <begin position="309"/>
        <end position="438"/>
    </location>
</feature>
<dbReference type="Pfam" id="PF01553">
    <property type="entry name" value="Acyltransferase"/>
    <property type="match status" value="1"/>
</dbReference>
<protein>
    <recommendedName>
        <fullName evidence="4">Glycerol-3-phosphate acyltransferase</fullName>
        <ecNumber evidence="3">2.3.1.15</ecNumber>
    </recommendedName>
</protein>
<keyword evidence="5" id="KW-0444">Lipid biosynthesis</keyword>
<evidence type="ECO:0000256" key="2">
    <source>
        <dbReference type="ARBA" id="ARBA00004765"/>
    </source>
</evidence>
<evidence type="ECO:0000259" key="10">
    <source>
        <dbReference type="SMART" id="SM00563"/>
    </source>
</evidence>
<dbReference type="GO" id="GO:0016024">
    <property type="term" value="P:CDP-diacylglycerol biosynthetic process"/>
    <property type="evidence" value="ECO:0007669"/>
    <property type="project" value="UniProtKB-UniPathway"/>
</dbReference>
<dbReference type="PANTHER" id="PTHR12563:SF17">
    <property type="entry name" value="DIHYDROXYACETONE PHOSPHATE ACYLTRANSFERASE"/>
    <property type="match status" value="1"/>
</dbReference>
<dbReference type="InterPro" id="IPR045520">
    <property type="entry name" value="GPAT/DHAPAT_C"/>
</dbReference>
<keyword evidence="11" id="KW-0808">Transferase</keyword>
<evidence type="ECO:0000313" key="12">
    <source>
        <dbReference type="Proteomes" id="UP000054529"/>
    </source>
</evidence>
<evidence type="ECO:0000313" key="11">
    <source>
        <dbReference type="EMBL" id="KIE64213.1"/>
    </source>
</evidence>
<dbReference type="Proteomes" id="UP000054529">
    <property type="component" value="Unassembled WGS sequence"/>
</dbReference>
<comment type="caution">
    <text evidence="11">The sequence shown here is derived from an EMBL/GenBank/DDBJ whole genome shotgun (WGS) entry which is preliminary data.</text>
</comment>
<comment type="pathway">
    <text evidence="2">Phospholipid metabolism; CDP-diacylglycerol biosynthesis; CDP-diacylglycerol from sn-glycerol 3-phosphate: step 1/3.</text>
</comment>
<dbReference type="HOGENOM" id="CLU_015407_0_0_6"/>
<proteinExistence type="predicted"/>
<evidence type="ECO:0000256" key="4">
    <source>
        <dbReference type="ARBA" id="ARBA00013432"/>
    </source>
</evidence>
<evidence type="ECO:0000256" key="1">
    <source>
        <dbReference type="ARBA" id="ARBA00004184"/>
    </source>
</evidence>
<dbReference type="PANTHER" id="PTHR12563">
    <property type="entry name" value="GLYCEROL-3-PHOSPHATE ACYLTRANSFERASE"/>
    <property type="match status" value="1"/>
</dbReference>
<evidence type="ECO:0000256" key="7">
    <source>
        <dbReference type="ARBA" id="ARBA00023209"/>
    </source>
</evidence>
<dbReference type="RefSeq" id="WP_039719565.1">
    <property type="nucleotide sequence ID" value="NZ_AWXV01000002.1"/>
</dbReference>